<gene>
    <name evidence="2" type="primary">WBGene00277789</name>
</gene>
<sequence>ESLFSRLSSPHFYSPLSMPAVDPRSSPSVDGRVDDKLSIESITALLDRSSSLLTRDPFEIRRLHKLHQESVAKVATEVAHCNGRLLRLESILTRQRTEIVAERSHIQRLLETLEFHDRQMSRKLDYMKRRVNKMMTSADRDLAKQQFYLKKCSLYELDDAIETIQHSVDHDMQLIATPSSASRESVASSQASSAHSRATIDTRRYAKPAEQVIDKAVLSTWEVSRSLSHLSGHDATPSHIKKGARDLLAMIERMATLLSGVNDEEATDRTQHTNGTLTTMSSSSLETFSDMGNDLVVEL</sequence>
<keyword evidence="3" id="KW-1185">Reference proteome</keyword>
<feature type="region of interest" description="Disordered" evidence="1">
    <location>
        <begin position="178"/>
        <end position="198"/>
    </location>
</feature>
<dbReference type="EnsemblMetazoa" id="PPA39420.1">
    <property type="protein sequence ID" value="PPA39420.1"/>
    <property type="gene ID" value="WBGene00277789"/>
</dbReference>
<accession>A0A2A6CC45</accession>
<evidence type="ECO:0000313" key="2">
    <source>
        <dbReference type="EnsemblMetazoa" id="PPA39420.1"/>
    </source>
</evidence>
<accession>A0A8R1YU89</accession>
<name>A0A2A6CC45_PRIPA</name>
<protein>
    <submittedName>
        <fullName evidence="2">Uncharacterized protein</fullName>
    </submittedName>
</protein>
<dbReference type="AlphaFoldDB" id="A0A2A6CC45"/>
<reference evidence="2" key="2">
    <citation type="submission" date="2022-06" db="UniProtKB">
        <authorList>
            <consortium name="EnsemblMetazoa"/>
        </authorList>
    </citation>
    <scope>IDENTIFICATION</scope>
    <source>
        <strain evidence="2">PS312</strain>
    </source>
</reference>
<organism evidence="2 3">
    <name type="scientific">Pristionchus pacificus</name>
    <name type="common">Parasitic nematode worm</name>
    <dbReference type="NCBI Taxonomy" id="54126"/>
    <lineage>
        <taxon>Eukaryota</taxon>
        <taxon>Metazoa</taxon>
        <taxon>Ecdysozoa</taxon>
        <taxon>Nematoda</taxon>
        <taxon>Chromadorea</taxon>
        <taxon>Rhabditida</taxon>
        <taxon>Rhabditina</taxon>
        <taxon>Diplogasteromorpha</taxon>
        <taxon>Diplogasteroidea</taxon>
        <taxon>Neodiplogasteridae</taxon>
        <taxon>Pristionchus</taxon>
    </lineage>
</organism>
<proteinExistence type="predicted"/>
<feature type="compositionally biased region" description="Low complexity" evidence="1">
    <location>
        <begin position="179"/>
        <end position="197"/>
    </location>
</feature>
<reference evidence="3" key="1">
    <citation type="journal article" date="2008" name="Nat. Genet.">
        <title>The Pristionchus pacificus genome provides a unique perspective on nematode lifestyle and parasitism.</title>
        <authorList>
            <person name="Dieterich C."/>
            <person name="Clifton S.W."/>
            <person name="Schuster L.N."/>
            <person name="Chinwalla A."/>
            <person name="Delehaunty K."/>
            <person name="Dinkelacker I."/>
            <person name="Fulton L."/>
            <person name="Fulton R."/>
            <person name="Godfrey J."/>
            <person name="Minx P."/>
            <person name="Mitreva M."/>
            <person name="Roeseler W."/>
            <person name="Tian H."/>
            <person name="Witte H."/>
            <person name="Yang S.P."/>
            <person name="Wilson R.K."/>
            <person name="Sommer R.J."/>
        </authorList>
    </citation>
    <scope>NUCLEOTIDE SEQUENCE [LARGE SCALE GENOMIC DNA]</scope>
    <source>
        <strain evidence="3">PS312</strain>
    </source>
</reference>
<dbReference type="Proteomes" id="UP000005239">
    <property type="component" value="Unassembled WGS sequence"/>
</dbReference>
<feature type="compositionally biased region" description="Low complexity" evidence="1">
    <location>
        <begin position="273"/>
        <end position="285"/>
    </location>
</feature>
<feature type="region of interest" description="Disordered" evidence="1">
    <location>
        <begin position="264"/>
        <end position="285"/>
    </location>
</feature>
<evidence type="ECO:0000313" key="3">
    <source>
        <dbReference type="Proteomes" id="UP000005239"/>
    </source>
</evidence>
<evidence type="ECO:0000256" key="1">
    <source>
        <dbReference type="SAM" id="MobiDB-lite"/>
    </source>
</evidence>